<protein>
    <submittedName>
        <fullName evidence="9">HlyC/CorC family transporter</fullName>
    </submittedName>
</protein>
<dbReference type="PANTHER" id="PTHR22777">
    <property type="entry name" value="HEMOLYSIN-RELATED"/>
    <property type="match status" value="1"/>
</dbReference>
<keyword evidence="3" id="KW-1003">Cell membrane</keyword>
<gene>
    <name evidence="9" type="ORF">IFK94_00910</name>
</gene>
<evidence type="ECO:0000256" key="6">
    <source>
        <dbReference type="PROSITE-ProRule" id="PRU00703"/>
    </source>
</evidence>
<evidence type="ECO:0000256" key="7">
    <source>
        <dbReference type="SAM" id="Phobius"/>
    </source>
</evidence>
<evidence type="ECO:0000256" key="3">
    <source>
        <dbReference type="ARBA" id="ARBA00022475"/>
    </source>
</evidence>
<reference evidence="9 10" key="1">
    <citation type="submission" date="2020-08" db="EMBL/GenBank/DDBJ databases">
        <title>Acidobacteriota in marine sediments use diverse sulfur dissimilation pathways.</title>
        <authorList>
            <person name="Wasmund K."/>
        </authorList>
    </citation>
    <scope>NUCLEOTIDE SEQUENCE [LARGE SCALE GENOMIC DNA]</scope>
    <source>
        <strain evidence="9">MAG AM4</strain>
    </source>
</reference>
<feature type="domain" description="CBS" evidence="8">
    <location>
        <begin position="211"/>
        <end position="270"/>
    </location>
</feature>
<feature type="transmembrane region" description="Helical" evidence="7">
    <location>
        <begin position="6"/>
        <end position="32"/>
    </location>
</feature>
<dbReference type="Gene3D" id="3.10.580.10">
    <property type="entry name" value="CBS-domain"/>
    <property type="match status" value="1"/>
</dbReference>
<dbReference type="PANTHER" id="PTHR22777:SF32">
    <property type="entry name" value="UPF0053 INNER MEMBRANE PROTEIN YFJD"/>
    <property type="match status" value="1"/>
</dbReference>
<keyword evidence="4" id="KW-0677">Repeat</keyword>
<dbReference type="InterPro" id="IPR005170">
    <property type="entry name" value="Transptr-assoc_dom"/>
</dbReference>
<comment type="similarity">
    <text evidence="2">Belongs to the UPF0053 family.</text>
</comment>
<dbReference type="Pfam" id="PF00571">
    <property type="entry name" value="CBS"/>
    <property type="match status" value="2"/>
</dbReference>
<comment type="subcellular location">
    <subcellularLocation>
        <location evidence="1">Cell membrane</location>
        <topology evidence="1">Multi-pass membrane protein</topology>
    </subcellularLocation>
</comment>
<dbReference type="EMBL" id="JACXWD010000002">
    <property type="protein sequence ID" value="MBD3866661.1"/>
    <property type="molecule type" value="Genomic_DNA"/>
</dbReference>
<evidence type="ECO:0000259" key="8">
    <source>
        <dbReference type="PROSITE" id="PS51371"/>
    </source>
</evidence>
<feature type="transmembrane region" description="Helical" evidence="7">
    <location>
        <begin position="69"/>
        <end position="90"/>
    </location>
</feature>
<dbReference type="InterPro" id="IPR036318">
    <property type="entry name" value="FAD-bd_PCMH-like_sf"/>
</dbReference>
<accession>A0A8J7C215</accession>
<organism evidence="9 10">
    <name type="scientific">Candidatus Polarisedimenticola svalbardensis</name>
    <dbReference type="NCBI Taxonomy" id="2886004"/>
    <lineage>
        <taxon>Bacteria</taxon>
        <taxon>Pseudomonadati</taxon>
        <taxon>Acidobacteriota</taxon>
        <taxon>Candidatus Polarisedimenticolia</taxon>
        <taxon>Candidatus Polarisedimenticolales</taxon>
        <taxon>Candidatus Polarisedimenticolaceae</taxon>
        <taxon>Candidatus Polarisedimenticola</taxon>
    </lineage>
</organism>
<dbReference type="AlphaFoldDB" id="A0A8J7C215"/>
<sequence>MESDISMLWAAAVGVVLLVGLDLLLTIALVAGNALSPVSLHRLDAGVGGDDNILLEMDSPVSRYRTAAYFARQICLLGVCGLLVLIGGRLGLARHLILALAASALLVVLLVEILAARLVTARWAGSALRHLIPLLRVVRLLTWPVLAPVHALLHRFGALDPEDVANLEEPPEEAVEAYFEAGEREGIMEADEGRMMRSIVDLGDTRVREIMTPRTDIEALPFGASVGDARAALLRATHSSMPVFRDSIDSIVGILHLRDLIRAWEQGKDEDPVTAYLRPAFFVPETQMVDDLLGRLRTTSNMALVVDEYGGVAGLVTMEDIFEEIVGDIRDEHDTEEEQIRRLDGEHWLFNGLVHVSELEELFGVEFENRDFDTVGGLVVACLGRVPAIGETVLFQGLELRAEEADPRRVYVIRVRKVEPEEES</sequence>
<dbReference type="SUPFAM" id="SSF56176">
    <property type="entry name" value="FAD-binding/transporter-associated domain-like"/>
    <property type="match status" value="1"/>
</dbReference>
<dbReference type="Pfam" id="PF03471">
    <property type="entry name" value="CorC_HlyC"/>
    <property type="match status" value="1"/>
</dbReference>
<dbReference type="CDD" id="cd04590">
    <property type="entry name" value="CBS_pair_CorC_HlyC_assoc"/>
    <property type="match status" value="1"/>
</dbReference>
<comment type="caution">
    <text evidence="9">The sequence shown here is derived from an EMBL/GenBank/DDBJ whole genome shotgun (WGS) entry which is preliminary data.</text>
</comment>
<evidence type="ECO:0000256" key="1">
    <source>
        <dbReference type="ARBA" id="ARBA00004651"/>
    </source>
</evidence>
<keyword evidence="7" id="KW-0472">Membrane</keyword>
<dbReference type="GO" id="GO:0050660">
    <property type="term" value="F:flavin adenine dinucleotide binding"/>
    <property type="evidence" value="ECO:0007669"/>
    <property type="project" value="InterPro"/>
</dbReference>
<evidence type="ECO:0000313" key="10">
    <source>
        <dbReference type="Proteomes" id="UP000648239"/>
    </source>
</evidence>
<dbReference type="InterPro" id="IPR044751">
    <property type="entry name" value="Ion_transp-like_CBS"/>
</dbReference>
<feature type="domain" description="CBS" evidence="8">
    <location>
        <begin position="276"/>
        <end position="335"/>
    </location>
</feature>
<feature type="transmembrane region" description="Helical" evidence="7">
    <location>
        <begin position="96"/>
        <end position="119"/>
    </location>
</feature>
<dbReference type="SMART" id="SM01091">
    <property type="entry name" value="CorC_HlyC"/>
    <property type="match status" value="1"/>
</dbReference>
<evidence type="ECO:0000256" key="4">
    <source>
        <dbReference type="ARBA" id="ARBA00022737"/>
    </source>
</evidence>
<evidence type="ECO:0000256" key="2">
    <source>
        <dbReference type="ARBA" id="ARBA00006337"/>
    </source>
</evidence>
<evidence type="ECO:0000256" key="5">
    <source>
        <dbReference type="ARBA" id="ARBA00023122"/>
    </source>
</evidence>
<dbReference type="SUPFAM" id="SSF54631">
    <property type="entry name" value="CBS-domain pair"/>
    <property type="match status" value="1"/>
</dbReference>
<dbReference type="GO" id="GO:0005886">
    <property type="term" value="C:plasma membrane"/>
    <property type="evidence" value="ECO:0007669"/>
    <property type="project" value="UniProtKB-SubCell"/>
</dbReference>
<keyword evidence="7" id="KW-0812">Transmembrane</keyword>
<name>A0A8J7C215_9BACT</name>
<dbReference type="Proteomes" id="UP000648239">
    <property type="component" value="Unassembled WGS sequence"/>
</dbReference>
<dbReference type="InterPro" id="IPR046342">
    <property type="entry name" value="CBS_dom_sf"/>
</dbReference>
<dbReference type="PROSITE" id="PS51371">
    <property type="entry name" value="CBS"/>
    <property type="match status" value="2"/>
</dbReference>
<evidence type="ECO:0000313" key="9">
    <source>
        <dbReference type="EMBL" id="MBD3866661.1"/>
    </source>
</evidence>
<dbReference type="FunFam" id="3.10.580.10:FF:000002">
    <property type="entry name" value="Magnesium/cobalt efflux protein CorC"/>
    <property type="match status" value="1"/>
</dbReference>
<keyword evidence="7" id="KW-1133">Transmembrane helix</keyword>
<dbReference type="InterPro" id="IPR000644">
    <property type="entry name" value="CBS_dom"/>
</dbReference>
<dbReference type="InterPro" id="IPR016169">
    <property type="entry name" value="FAD-bd_PCMH_sub2"/>
</dbReference>
<keyword evidence="5 6" id="KW-0129">CBS domain</keyword>
<dbReference type="Gene3D" id="3.30.465.10">
    <property type="match status" value="1"/>
</dbReference>
<proteinExistence type="inferred from homology"/>